<evidence type="ECO:0000313" key="6">
    <source>
        <dbReference type="Proteomes" id="UP001251528"/>
    </source>
</evidence>
<feature type="repeat" description="ANK" evidence="3">
    <location>
        <begin position="338"/>
        <end position="364"/>
    </location>
</feature>
<gene>
    <name evidence="5" type="ORF">QQS21_001236</name>
</gene>
<feature type="repeat" description="ANK" evidence="3">
    <location>
        <begin position="610"/>
        <end position="642"/>
    </location>
</feature>
<dbReference type="PANTHER" id="PTHR24198">
    <property type="entry name" value="ANKYRIN REPEAT AND PROTEIN KINASE DOMAIN-CONTAINING PROTEIN"/>
    <property type="match status" value="1"/>
</dbReference>
<dbReference type="Proteomes" id="UP001251528">
    <property type="component" value="Unassembled WGS sequence"/>
</dbReference>
<feature type="region of interest" description="Disordered" evidence="4">
    <location>
        <begin position="18"/>
        <end position="48"/>
    </location>
</feature>
<dbReference type="EMBL" id="JASWJB010000012">
    <property type="protein sequence ID" value="KAK2612784.1"/>
    <property type="molecule type" value="Genomic_DNA"/>
</dbReference>
<dbReference type="Pfam" id="PF12796">
    <property type="entry name" value="Ank_2"/>
    <property type="match status" value="3"/>
</dbReference>
<reference evidence="5" key="1">
    <citation type="submission" date="2023-06" db="EMBL/GenBank/DDBJ databases">
        <title>Conoideocrella luteorostrata (Hypocreales: Clavicipitaceae), a potential biocontrol fungus for elongate hemlock scale in United States Christmas tree production areas.</title>
        <authorList>
            <person name="Barrett H."/>
            <person name="Lovett B."/>
            <person name="Macias A.M."/>
            <person name="Stajich J.E."/>
            <person name="Kasson M.T."/>
        </authorList>
    </citation>
    <scope>NUCLEOTIDE SEQUENCE</scope>
    <source>
        <strain evidence="5">ARSEF 14590</strain>
    </source>
</reference>
<keyword evidence="2 3" id="KW-0040">ANK repeat</keyword>
<keyword evidence="1" id="KW-0677">Repeat</keyword>
<feature type="region of interest" description="Disordered" evidence="4">
    <location>
        <begin position="229"/>
        <end position="277"/>
    </location>
</feature>
<organism evidence="5 6">
    <name type="scientific">Conoideocrella luteorostrata</name>
    <dbReference type="NCBI Taxonomy" id="1105319"/>
    <lineage>
        <taxon>Eukaryota</taxon>
        <taxon>Fungi</taxon>
        <taxon>Dikarya</taxon>
        <taxon>Ascomycota</taxon>
        <taxon>Pezizomycotina</taxon>
        <taxon>Sordariomycetes</taxon>
        <taxon>Hypocreomycetidae</taxon>
        <taxon>Hypocreales</taxon>
        <taxon>Clavicipitaceae</taxon>
        <taxon>Conoideocrella</taxon>
    </lineage>
</organism>
<feature type="repeat" description="ANK" evidence="3">
    <location>
        <begin position="471"/>
        <end position="503"/>
    </location>
</feature>
<sequence length="720" mass="76243">MSLKPKLSLHLKSIIISQIHPNSTPNKPTQPPITAHRPHHHQHPPTMDGFSVASLTSLCSTIAQQVVSSTSELQSLLQTIPSPSDSVQQIATFAAILHATNVQVTHLEQALGNATAISLGLQGVLTASLNSCNAVSARLHKQILRLHADNATDADPTYIQSHSQLLAIYQSLFQCLADILVINERDAQDAALNRSKTQELIQQSNSSFNAVLQPQSILLEASRVHETLPDVNSLPHRPKHQPLEQDQPPPYAHTDPSSSGSQPGGGTPQSSEVGPSYAPAAESIGFSFAKTFKALVQPFMSKPDPFVSALCQAVTNGDIRQITGLISQGININGKGEHGNTPLQCAILADQEQAADVLLSAGANYGSGGWGLGMPPMFQAAAAGRIGIAQLLMDKGIKPTEKSVSGQPYFIDVIASNNIDGIRFLLEAGANPNAANIAGRPALILAVRQANIELVELLIKFGAKINASDFTGSSILAIASEKDDLNMIQTLLNHGAKPNGEGMTGVPVLVDAILRRRLDLAHLLLDHGAKGKADDITGQPVIIIVVKDAKMKPQDKVSLVQRLLENGASANAKDMVWSRPVLTFALEFGLPEIVESLLEYGAKPTCSMSSGEPALLYAVKMGKVSEANALLEHGADPNKKDQNGRTPLVEAVIKQDKELIKLLMDHGADVHARGTVSIASFAAALQRPDILNLLGLGNGGMSGAINSEAMPPGYQASAKS</sequence>
<protein>
    <recommendedName>
        <fullName evidence="7">Ankyrin</fullName>
    </recommendedName>
</protein>
<comment type="caution">
    <text evidence="5">The sequence shown here is derived from an EMBL/GenBank/DDBJ whole genome shotgun (WGS) entry which is preliminary data.</text>
</comment>
<accession>A0AAJ0D014</accession>
<evidence type="ECO:0000313" key="5">
    <source>
        <dbReference type="EMBL" id="KAK2612784.1"/>
    </source>
</evidence>
<dbReference type="AlphaFoldDB" id="A0AAJ0D014"/>
<dbReference type="PANTHER" id="PTHR24198:SF165">
    <property type="entry name" value="ANKYRIN REPEAT-CONTAINING PROTEIN-RELATED"/>
    <property type="match status" value="1"/>
</dbReference>
<dbReference type="PROSITE" id="PS50088">
    <property type="entry name" value="ANK_REPEAT"/>
    <property type="match status" value="5"/>
</dbReference>
<dbReference type="InterPro" id="IPR036770">
    <property type="entry name" value="Ankyrin_rpt-contain_sf"/>
</dbReference>
<evidence type="ECO:0008006" key="7">
    <source>
        <dbReference type="Google" id="ProtNLM"/>
    </source>
</evidence>
<proteinExistence type="predicted"/>
<feature type="repeat" description="ANK" evidence="3">
    <location>
        <begin position="438"/>
        <end position="470"/>
    </location>
</feature>
<dbReference type="PROSITE" id="PS50297">
    <property type="entry name" value="ANK_REP_REGION"/>
    <property type="match status" value="5"/>
</dbReference>
<name>A0AAJ0D014_9HYPO</name>
<dbReference type="SUPFAM" id="SSF48403">
    <property type="entry name" value="Ankyrin repeat"/>
    <property type="match status" value="2"/>
</dbReference>
<feature type="repeat" description="ANK" evidence="3">
    <location>
        <begin position="643"/>
        <end position="675"/>
    </location>
</feature>
<dbReference type="Gene3D" id="1.25.40.20">
    <property type="entry name" value="Ankyrin repeat-containing domain"/>
    <property type="match status" value="2"/>
</dbReference>
<evidence type="ECO:0000256" key="4">
    <source>
        <dbReference type="SAM" id="MobiDB-lite"/>
    </source>
</evidence>
<dbReference type="SMART" id="SM00248">
    <property type="entry name" value="ANK"/>
    <property type="match status" value="11"/>
</dbReference>
<evidence type="ECO:0000256" key="1">
    <source>
        <dbReference type="ARBA" id="ARBA00022737"/>
    </source>
</evidence>
<dbReference type="InterPro" id="IPR002110">
    <property type="entry name" value="Ankyrin_rpt"/>
</dbReference>
<keyword evidence="6" id="KW-1185">Reference proteome</keyword>
<evidence type="ECO:0000256" key="3">
    <source>
        <dbReference type="PROSITE-ProRule" id="PRU00023"/>
    </source>
</evidence>
<evidence type="ECO:0000256" key="2">
    <source>
        <dbReference type="ARBA" id="ARBA00023043"/>
    </source>
</evidence>